<dbReference type="GO" id="GO:0001099">
    <property type="term" value="F:basal RNA polymerase II transcription machinery binding"/>
    <property type="evidence" value="ECO:0007669"/>
    <property type="project" value="TreeGrafter"/>
</dbReference>
<proteinExistence type="inferred from homology"/>
<dbReference type="PANTHER" id="PTHR34253:SF1">
    <property type="entry name" value="PROTEIN LLP HOMOLOG"/>
    <property type="match status" value="1"/>
</dbReference>
<name>A0AAD7ZA80_DIPPU</name>
<evidence type="ECO:0000313" key="4">
    <source>
        <dbReference type="Proteomes" id="UP001233999"/>
    </source>
</evidence>
<evidence type="ECO:0000256" key="2">
    <source>
        <dbReference type="SAM" id="MobiDB-lite"/>
    </source>
</evidence>
<keyword evidence="4" id="KW-1185">Reference proteome</keyword>
<reference evidence="3" key="1">
    <citation type="journal article" date="2023" name="IScience">
        <title>Live-bearing cockroach genome reveals convergent evolutionary mechanisms linked to viviparity in insects and beyond.</title>
        <authorList>
            <person name="Fouks B."/>
            <person name="Harrison M.C."/>
            <person name="Mikhailova A.A."/>
            <person name="Marchal E."/>
            <person name="English S."/>
            <person name="Carruthers M."/>
            <person name="Jennings E.C."/>
            <person name="Chiamaka E.L."/>
            <person name="Frigard R.A."/>
            <person name="Pippel M."/>
            <person name="Attardo G.M."/>
            <person name="Benoit J.B."/>
            <person name="Bornberg-Bauer E."/>
            <person name="Tobe S.S."/>
        </authorList>
    </citation>
    <scope>NUCLEOTIDE SEQUENCE</scope>
    <source>
        <strain evidence="3">Stay&amp;Tobe</strain>
    </source>
</reference>
<feature type="region of interest" description="Disordered" evidence="2">
    <location>
        <begin position="110"/>
        <end position="145"/>
    </location>
</feature>
<comment type="caution">
    <text evidence="3">The sequence shown here is derived from an EMBL/GenBank/DDBJ whole genome shotgun (WGS) entry which is preliminary data.</text>
</comment>
<dbReference type="GO" id="GO:0003723">
    <property type="term" value="F:RNA binding"/>
    <property type="evidence" value="ECO:0007669"/>
    <property type="project" value="TreeGrafter"/>
</dbReference>
<feature type="compositionally biased region" description="Basic residues" evidence="2">
    <location>
        <begin position="110"/>
        <end position="131"/>
    </location>
</feature>
<dbReference type="EMBL" id="JASPKZ010009800">
    <property type="protein sequence ID" value="KAJ9576308.1"/>
    <property type="molecule type" value="Genomic_DNA"/>
</dbReference>
<dbReference type="GO" id="GO:0097484">
    <property type="term" value="P:dendrite extension"/>
    <property type="evidence" value="ECO:0007669"/>
    <property type="project" value="TreeGrafter"/>
</dbReference>
<dbReference type="Pfam" id="PF10169">
    <property type="entry name" value="LLPH"/>
    <property type="match status" value="1"/>
</dbReference>
<reference evidence="3" key="2">
    <citation type="submission" date="2023-05" db="EMBL/GenBank/DDBJ databases">
        <authorList>
            <person name="Fouks B."/>
        </authorList>
    </citation>
    <scope>NUCLEOTIDE SEQUENCE</scope>
    <source>
        <strain evidence="3">Stay&amp;Tobe</strain>
        <tissue evidence="3">Testes</tissue>
    </source>
</reference>
<evidence type="ECO:0008006" key="5">
    <source>
        <dbReference type="Google" id="ProtNLM"/>
    </source>
</evidence>
<feature type="region of interest" description="Disordered" evidence="2">
    <location>
        <begin position="57"/>
        <end position="94"/>
    </location>
</feature>
<evidence type="ECO:0000256" key="1">
    <source>
        <dbReference type="ARBA" id="ARBA00034118"/>
    </source>
</evidence>
<gene>
    <name evidence="3" type="ORF">L9F63_006808</name>
</gene>
<comment type="similarity">
    <text evidence="1">Belongs to the learning-associated protein family.</text>
</comment>
<feature type="compositionally biased region" description="Basic and acidic residues" evidence="2">
    <location>
        <begin position="132"/>
        <end position="145"/>
    </location>
</feature>
<dbReference type="Proteomes" id="UP001233999">
    <property type="component" value="Unassembled WGS sequence"/>
</dbReference>
<feature type="compositionally biased region" description="Basic and acidic residues" evidence="2">
    <location>
        <begin position="63"/>
        <end position="80"/>
    </location>
</feature>
<organism evidence="3 4">
    <name type="scientific">Diploptera punctata</name>
    <name type="common">Pacific beetle cockroach</name>
    <dbReference type="NCBI Taxonomy" id="6984"/>
    <lineage>
        <taxon>Eukaryota</taxon>
        <taxon>Metazoa</taxon>
        <taxon>Ecdysozoa</taxon>
        <taxon>Arthropoda</taxon>
        <taxon>Hexapoda</taxon>
        <taxon>Insecta</taxon>
        <taxon>Pterygota</taxon>
        <taxon>Neoptera</taxon>
        <taxon>Polyneoptera</taxon>
        <taxon>Dictyoptera</taxon>
        <taxon>Blattodea</taxon>
        <taxon>Blaberoidea</taxon>
        <taxon>Blaberidae</taxon>
        <taxon>Diplopterinae</taxon>
        <taxon>Diploptera</taxon>
    </lineage>
</organism>
<dbReference type="InterPro" id="IPR018784">
    <property type="entry name" value="LLPH-like"/>
</dbReference>
<protein>
    <recommendedName>
        <fullName evidence="5">Protein LLP homolog</fullName>
    </recommendedName>
</protein>
<accession>A0AAD7ZA80</accession>
<evidence type="ECO:0000313" key="3">
    <source>
        <dbReference type="EMBL" id="KAJ9576308.1"/>
    </source>
</evidence>
<dbReference type="GO" id="GO:0005730">
    <property type="term" value="C:nucleolus"/>
    <property type="evidence" value="ECO:0007669"/>
    <property type="project" value="TreeGrafter"/>
</dbReference>
<sequence length="145" mass="17051">MAKSLRSKRKRKLRAIKRERYAKKELAQLKKVLGINENGDVEMDNISDIATVTDAKTIQQNKENPESEGKEAMETDEKKQKYSKKTLRNEHGNYPIWLSAREVKKKAIANRIKKQKSKRKNIRNRKLKKKTVKSDKKEDKQMIVE</sequence>
<dbReference type="PANTHER" id="PTHR34253">
    <property type="entry name" value="PROTEIN LLP HOMOLOG"/>
    <property type="match status" value="1"/>
</dbReference>
<dbReference type="AlphaFoldDB" id="A0AAD7ZA80"/>